<keyword evidence="2" id="KW-1185">Reference proteome</keyword>
<gene>
    <name evidence="1" type="ORF">C7C56_009185</name>
</gene>
<name>A0A2U2HNE7_9BURK</name>
<evidence type="ECO:0000313" key="2">
    <source>
        <dbReference type="Proteomes" id="UP000241421"/>
    </source>
</evidence>
<dbReference type="OrthoDB" id="2555274at2"/>
<evidence type="ECO:0000313" key="1">
    <source>
        <dbReference type="EMBL" id="PWF49044.1"/>
    </source>
</evidence>
<sequence length="161" mass="17570">MEHDPRPRLIHILNTWTLRELPAGSAAPPRADPHSAVAAILRAGYAGLQVEPGDPLTDAGFRAGALMHASGRVVDPARVRDLVAEHKEHGFGLGTIHLGTGFESQAEGYALAEAVLEASAALRYPLYVETHRATITQDPRRTLDLIERYPALRLNADFSHW</sequence>
<dbReference type="AlphaFoldDB" id="A0A2U2HNE7"/>
<dbReference type="EMBL" id="PXWF02000121">
    <property type="protein sequence ID" value="PWF49044.1"/>
    <property type="molecule type" value="Genomic_DNA"/>
</dbReference>
<comment type="caution">
    <text evidence="1">The sequence shown here is derived from an EMBL/GenBank/DDBJ whole genome shotgun (WGS) entry which is preliminary data.</text>
</comment>
<organism evidence="1 2">
    <name type="scientific">Massilia glaciei</name>
    <dbReference type="NCBI Taxonomy" id="1524097"/>
    <lineage>
        <taxon>Bacteria</taxon>
        <taxon>Pseudomonadati</taxon>
        <taxon>Pseudomonadota</taxon>
        <taxon>Betaproteobacteria</taxon>
        <taxon>Burkholderiales</taxon>
        <taxon>Oxalobacteraceae</taxon>
        <taxon>Telluria group</taxon>
        <taxon>Massilia</taxon>
    </lineage>
</organism>
<dbReference type="RefSeq" id="WP_106757130.1">
    <property type="nucleotide sequence ID" value="NZ_PXWF02000121.1"/>
</dbReference>
<reference evidence="1 2" key="1">
    <citation type="submission" date="2018-04" db="EMBL/GenBank/DDBJ databases">
        <title>Massilia violaceinigra sp. nov., a novel purple-pigmented bacterium isolated from Tianshan glacier, Xinjiang, China.</title>
        <authorList>
            <person name="Wang H."/>
        </authorList>
    </citation>
    <scope>NUCLEOTIDE SEQUENCE [LARGE SCALE GENOMIC DNA]</scope>
    <source>
        <strain evidence="1 2">B448-2</strain>
    </source>
</reference>
<dbReference type="Proteomes" id="UP000241421">
    <property type="component" value="Unassembled WGS sequence"/>
</dbReference>
<dbReference type="SUPFAM" id="SSF51658">
    <property type="entry name" value="Xylose isomerase-like"/>
    <property type="match status" value="1"/>
</dbReference>
<dbReference type="InterPro" id="IPR036237">
    <property type="entry name" value="Xyl_isomerase-like_sf"/>
</dbReference>
<accession>A0A2U2HNE7</accession>
<proteinExistence type="predicted"/>
<evidence type="ECO:0008006" key="3">
    <source>
        <dbReference type="Google" id="ProtNLM"/>
    </source>
</evidence>
<protein>
    <recommendedName>
        <fullName evidence="3">Sugar phosphate isomerase/epimerase</fullName>
    </recommendedName>
</protein>